<dbReference type="PANTHER" id="PTHR33788">
    <property type="entry name" value="OS07G0114300 PROTEIN"/>
    <property type="match status" value="1"/>
</dbReference>
<dbReference type="Gene3D" id="4.10.1050.10">
    <property type="entry name" value="At2g23090-like"/>
    <property type="match status" value="1"/>
</dbReference>
<keyword evidence="4" id="KW-1185">Reference proteome</keyword>
<evidence type="ECO:0000256" key="1">
    <source>
        <dbReference type="SAM" id="MobiDB-lite"/>
    </source>
</evidence>
<evidence type="ECO:0000259" key="2">
    <source>
        <dbReference type="Pfam" id="PF12907"/>
    </source>
</evidence>
<dbReference type="Pfam" id="PF12907">
    <property type="entry name" value="zf-met2"/>
    <property type="match status" value="1"/>
</dbReference>
<accession>A0A9P5MXE4</accession>
<evidence type="ECO:0000313" key="4">
    <source>
        <dbReference type="Proteomes" id="UP000759537"/>
    </source>
</evidence>
<gene>
    <name evidence="3" type="ORF">DFH94DRAFT_629546</name>
</gene>
<evidence type="ECO:0000313" key="3">
    <source>
        <dbReference type="EMBL" id="KAF8480947.1"/>
    </source>
</evidence>
<dbReference type="EMBL" id="WHVB01000007">
    <property type="protein sequence ID" value="KAF8480947.1"/>
    <property type="molecule type" value="Genomic_DNA"/>
</dbReference>
<dbReference type="SUPFAM" id="SSF118359">
    <property type="entry name" value="Expressed protein At2g23090/F21P24.15"/>
    <property type="match status" value="1"/>
</dbReference>
<dbReference type="PANTHER" id="PTHR33788:SF1">
    <property type="entry name" value="ZINC-BINDING PROTEIN"/>
    <property type="match status" value="1"/>
</dbReference>
<reference evidence="3" key="1">
    <citation type="submission" date="2019-10" db="EMBL/GenBank/DDBJ databases">
        <authorList>
            <consortium name="DOE Joint Genome Institute"/>
            <person name="Kuo A."/>
            <person name="Miyauchi S."/>
            <person name="Kiss E."/>
            <person name="Drula E."/>
            <person name="Kohler A."/>
            <person name="Sanchez-Garcia M."/>
            <person name="Andreopoulos B."/>
            <person name="Barry K.W."/>
            <person name="Bonito G."/>
            <person name="Buee M."/>
            <person name="Carver A."/>
            <person name="Chen C."/>
            <person name="Cichocki N."/>
            <person name="Clum A."/>
            <person name="Culley D."/>
            <person name="Crous P.W."/>
            <person name="Fauchery L."/>
            <person name="Girlanda M."/>
            <person name="Hayes R."/>
            <person name="Keri Z."/>
            <person name="LaButti K."/>
            <person name="Lipzen A."/>
            <person name="Lombard V."/>
            <person name="Magnuson J."/>
            <person name="Maillard F."/>
            <person name="Morin E."/>
            <person name="Murat C."/>
            <person name="Nolan M."/>
            <person name="Ohm R."/>
            <person name="Pangilinan J."/>
            <person name="Pereira M."/>
            <person name="Perotto S."/>
            <person name="Peter M."/>
            <person name="Riley R."/>
            <person name="Sitrit Y."/>
            <person name="Stielow B."/>
            <person name="Szollosi G."/>
            <person name="Zifcakova L."/>
            <person name="Stursova M."/>
            <person name="Spatafora J.W."/>
            <person name="Tedersoo L."/>
            <person name="Vaario L.-M."/>
            <person name="Yamada A."/>
            <person name="Yan M."/>
            <person name="Wang P."/>
            <person name="Xu J."/>
            <person name="Bruns T."/>
            <person name="Baldrian P."/>
            <person name="Vilgalys R."/>
            <person name="Henrissat B."/>
            <person name="Grigoriev I.V."/>
            <person name="Hibbett D."/>
            <person name="Nagy L.G."/>
            <person name="Martin F.M."/>
        </authorList>
    </citation>
    <scope>NUCLEOTIDE SEQUENCE</scope>
    <source>
        <strain evidence="3">Prilba</strain>
    </source>
</reference>
<comment type="caution">
    <text evidence="3">The sequence shown here is derived from an EMBL/GenBank/DDBJ whole genome shotgun (WGS) entry which is preliminary data.</text>
</comment>
<feature type="domain" description="At2g23090-like zinc-binding" evidence="2">
    <location>
        <begin position="55"/>
        <end position="90"/>
    </location>
</feature>
<dbReference type="InterPro" id="IPR039438">
    <property type="entry name" value="At2g23090-like_Znf"/>
</dbReference>
<feature type="region of interest" description="Disordered" evidence="1">
    <location>
        <begin position="15"/>
        <end position="47"/>
    </location>
</feature>
<protein>
    <submittedName>
        <fullName evidence="3">At2g23090 like protein</fullName>
    </submittedName>
</protein>
<dbReference type="InterPro" id="IPR039713">
    <property type="entry name" value="At2g23090-like"/>
</dbReference>
<dbReference type="OrthoDB" id="370932at2759"/>
<sequence length="93" mass="10235">MGNVRHCFSVFYASPGANCPQGNKAQQKRQRNADKNAPKGAKSQAKSNEMAKSIICSICRQPFLVTTRAPALQDHAQSRHSKTMVDCFPDVPM</sequence>
<dbReference type="InterPro" id="IPR026939">
    <property type="entry name" value="ZNF706/At2g23090_sf"/>
</dbReference>
<feature type="region of interest" description="Disordered" evidence="1">
    <location>
        <begin position="72"/>
        <end position="93"/>
    </location>
</feature>
<organism evidence="3 4">
    <name type="scientific">Russula ochroleuca</name>
    <dbReference type="NCBI Taxonomy" id="152965"/>
    <lineage>
        <taxon>Eukaryota</taxon>
        <taxon>Fungi</taxon>
        <taxon>Dikarya</taxon>
        <taxon>Basidiomycota</taxon>
        <taxon>Agaricomycotina</taxon>
        <taxon>Agaricomycetes</taxon>
        <taxon>Russulales</taxon>
        <taxon>Russulaceae</taxon>
        <taxon>Russula</taxon>
    </lineage>
</organism>
<name>A0A9P5MXE4_9AGAM</name>
<dbReference type="AlphaFoldDB" id="A0A9P5MXE4"/>
<proteinExistence type="predicted"/>
<dbReference type="Proteomes" id="UP000759537">
    <property type="component" value="Unassembled WGS sequence"/>
</dbReference>
<reference evidence="3" key="2">
    <citation type="journal article" date="2020" name="Nat. Commun.">
        <title>Large-scale genome sequencing of mycorrhizal fungi provides insights into the early evolution of symbiotic traits.</title>
        <authorList>
            <person name="Miyauchi S."/>
            <person name="Kiss E."/>
            <person name="Kuo A."/>
            <person name="Drula E."/>
            <person name="Kohler A."/>
            <person name="Sanchez-Garcia M."/>
            <person name="Morin E."/>
            <person name="Andreopoulos B."/>
            <person name="Barry K.W."/>
            <person name="Bonito G."/>
            <person name="Buee M."/>
            <person name="Carver A."/>
            <person name="Chen C."/>
            <person name="Cichocki N."/>
            <person name="Clum A."/>
            <person name="Culley D."/>
            <person name="Crous P.W."/>
            <person name="Fauchery L."/>
            <person name="Girlanda M."/>
            <person name="Hayes R.D."/>
            <person name="Keri Z."/>
            <person name="LaButti K."/>
            <person name="Lipzen A."/>
            <person name="Lombard V."/>
            <person name="Magnuson J."/>
            <person name="Maillard F."/>
            <person name="Murat C."/>
            <person name="Nolan M."/>
            <person name="Ohm R.A."/>
            <person name="Pangilinan J."/>
            <person name="Pereira M.F."/>
            <person name="Perotto S."/>
            <person name="Peter M."/>
            <person name="Pfister S."/>
            <person name="Riley R."/>
            <person name="Sitrit Y."/>
            <person name="Stielow J.B."/>
            <person name="Szollosi G."/>
            <person name="Zifcakova L."/>
            <person name="Stursova M."/>
            <person name="Spatafora J.W."/>
            <person name="Tedersoo L."/>
            <person name="Vaario L.M."/>
            <person name="Yamada A."/>
            <person name="Yan M."/>
            <person name="Wang P."/>
            <person name="Xu J."/>
            <person name="Bruns T."/>
            <person name="Baldrian P."/>
            <person name="Vilgalys R."/>
            <person name="Dunand C."/>
            <person name="Henrissat B."/>
            <person name="Grigoriev I.V."/>
            <person name="Hibbett D."/>
            <person name="Nagy L.G."/>
            <person name="Martin F.M."/>
        </authorList>
    </citation>
    <scope>NUCLEOTIDE SEQUENCE</scope>
    <source>
        <strain evidence="3">Prilba</strain>
    </source>
</reference>